<dbReference type="Proteomes" id="UP000439522">
    <property type="component" value="Unassembled WGS sequence"/>
</dbReference>
<dbReference type="OrthoDB" id="7402425at2"/>
<organism evidence="2 3">
    <name type="scientific">Tsuneonella aeria</name>
    <dbReference type="NCBI Taxonomy" id="1837929"/>
    <lineage>
        <taxon>Bacteria</taxon>
        <taxon>Pseudomonadati</taxon>
        <taxon>Pseudomonadota</taxon>
        <taxon>Alphaproteobacteria</taxon>
        <taxon>Sphingomonadales</taxon>
        <taxon>Erythrobacteraceae</taxon>
        <taxon>Tsuneonella</taxon>
    </lineage>
</organism>
<name>A0A6I4TFT0_9SPHN</name>
<dbReference type="RefSeq" id="WP_160611832.1">
    <property type="nucleotide sequence ID" value="NZ_WTZA01000002.1"/>
</dbReference>
<evidence type="ECO:0000256" key="1">
    <source>
        <dbReference type="SAM" id="MobiDB-lite"/>
    </source>
</evidence>
<sequence>METLGQPFRAEFDERGLATILDAPPAESTPVQPGDPPPRTAEQIAADEQFQRVVDFQGRVSDDVAELSRRLEREERGNYVTVYYDNEGDPSVVFQFLRDGPETLRKYTQHPRFFAENVRWSMEQLQADARWMWETFREDRVLRSTGTGGGNQVTAEISVAAEEFRALVARKGVTIPESVELQFRAPPVVPLVNPPVPAARDEAVPAAVAPHIRIFPRHDRPAGPVNAIGSRVKVVLKDGCFRAADRDNSLVLFPFGANLFVDSESYLAFGDEEVPGYARVGETVQFMGSVNEVTEPELVDPIRAACGPGKVIKVEGLESAAARSEQQVSDGEVNAMRWLRDSYGLDEAQARRAYAWLEQRQAGRRQTGPDGVLMPPIGASMVIMSPPSPVMDPAICPPGSSLSFGLCRTPEGYLRPIPEWLAEFLEQDR</sequence>
<accession>A0A6I4TFT0</accession>
<dbReference type="EMBL" id="WTZA01000002">
    <property type="protein sequence ID" value="MXO75993.1"/>
    <property type="molecule type" value="Genomic_DNA"/>
</dbReference>
<keyword evidence="3" id="KW-1185">Reference proteome</keyword>
<proteinExistence type="predicted"/>
<comment type="caution">
    <text evidence="2">The sequence shown here is derived from an EMBL/GenBank/DDBJ whole genome shotgun (WGS) entry which is preliminary data.</text>
</comment>
<reference evidence="2 3" key="1">
    <citation type="submission" date="2019-12" db="EMBL/GenBank/DDBJ databases">
        <title>Genomic-based taxomic classification of the family Erythrobacteraceae.</title>
        <authorList>
            <person name="Xu L."/>
        </authorList>
    </citation>
    <scope>NUCLEOTIDE SEQUENCE [LARGE SCALE GENOMIC DNA]</scope>
    <source>
        <strain evidence="2 3">100921-2</strain>
    </source>
</reference>
<evidence type="ECO:0000313" key="3">
    <source>
        <dbReference type="Proteomes" id="UP000439522"/>
    </source>
</evidence>
<gene>
    <name evidence="2" type="ORF">GRI40_12280</name>
</gene>
<evidence type="ECO:0000313" key="2">
    <source>
        <dbReference type="EMBL" id="MXO75993.1"/>
    </source>
</evidence>
<dbReference type="AlphaFoldDB" id="A0A6I4TFT0"/>
<feature type="region of interest" description="Disordered" evidence="1">
    <location>
        <begin position="1"/>
        <end position="41"/>
    </location>
</feature>
<protein>
    <submittedName>
        <fullName evidence="2">Uncharacterized protein</fullName>
    </submittedName>
</protein>